<dbReference type="GO" id="GO:0016787">
    <property type="term" value="F:hydrolase activity"/>
    <property type="evidence" value="ECO:0007669"/>
    <property type="project" value="UniProtKB-KW"/>
</dbReference>
<dbReference type="EC" id="3.2.2.-" evidence="1"/>
<evidence type="ECO:0000313" key="3">
    <source>
        <dbReference type="Proteomes" id="UP001294444"/>
    </source>
</evidence>
<comment type="similarity">
    <text evidence="1">Belongs to the QNG1 protein family.</text>
</comment>
<comment type="caution">
    <text evidence="2">The sequence shown here is derived from an EMBL/GenBank/DDBJ whole genome shotgun (WGS) entry which is preliminary data.</text>
</comment>
<evidence type="ECO:0000256" key="1">
    <source>
        <dbReference type="RuleBase" id="RU365002"/>
    </source>
</evidence>
<name>A0AAJ5C819_9BASI</name>
<gene>
    <name evidence="2" type="ORF">MEPE_05754</name>
</gene>
<keyword evidence="1" id="KW-0378">Hydrolase</keyword>
<keyword evidence="3" id="KW-1185">Reference proteome</keyword>
<evidence type="ECO:0000313" key="2">
    <source>
        <dbReference type="EMBL" id="SNX87044.1"/>
    </source>
</evidence>
<dbReference type="PANTHER" id="PTHR21314">
    <property type="entry name" value="QUEUOSINE 5'-PHOSPHATE N-GLYCOSYLASE_HYDROLASE-RELATED"/>
    <property type="match status" value="1"/>
</dbReference>
<reference evidence="2" key="1">
    <citation type="submission" date="2023-10" db="EMBL/GenBank/DDBJ databases">
        <authorList>
            <person name="Guldener U."/>
        </authorList>
    </citation>
    <scope>NUCLEOTIDE SEQUENCE</scope>
    <source>
        <strain evidence="2">Mp4</strain>
    </source>
</reference>
<protein>
    <recommendedName>
        <fullName evidence="1">Queuosine 5'-phosphate N-glycosylase/hydrolase</fullName>
        <ecNumber evidence="1">3.2.2.-</ecNumber>
    </recommendedName>
    <alternativeName>
        <fullName evidence="1">Queuosine-nucleotide N-glycosylase/hydrolase</fullName>
    </alternativeName>
</protein>
<proteinExistence type="inferred from homology"/>
<dbReference type="PANTHER" id="PTHR21314:SF1">
    <property type="entry name" value="QUEUOSINE SALVAGE PROTEIN"/>
    <property type="match status" value="1"/>
</dbReference>
<dbReference type="GO" id="GO:0006400">
    <property type="term" value="P:tRNA modification"/>
    <property type="evidence" value="ECO:0007669"/>
    <property type="project" value="TreeGrafter"/>
</dbReference>
<comment type="function">
    <text evidence="1">Catalyzes the hydrolysis of queuosine 5'-phosphate, releasing the nucleobase queuine (q). Is required for salvage of queuine from exogenous queuosine (Q) that is imported and then converted to queuosine 5'-phosphate intracellularly.</text>
</comment>
<comment type="catalytic activity">
    <reaction evidence="1">
        <text>queuosine 5'-phosphate + H2O = queuine + D-ribose 5-phosphate</text>
        <dbReference type="Rhea" id="RHEA:75387"/>
        <dbReference type="ChEBI" id="CHEBI:15377"/>
        <dbReference type="ChEBI" id="CHEBI:17433"/>
        <dbReference type="ChEBI" id="CHEBI:78346"/>
        <dbReference type="ChEBI" id="CHEBI:194371"/>
    </reaction>
    <physiologicalReaction direction="left-to-right" evidence="1">
        <dbReference type="Rhea" id="RHEA:75388"/>
    </physiologicalReaction>
</comment>
<dbReference type="InterPro" id="IPR019438">
    <property type="entry name" value="Q_salvage"/>
</dbReference>
<dbReference type="EMBL" id="OAPG01000017">
    <property type="protein sequence ID" value="SNX87044.1"/>
    <property type="molecule type" value="Genomic_DNA"/>
</dbReference>
<sequence>MSACTSNPLPPSDEYIEFTRESCKLISQTLGFTPNVPSIDTFLLNLSRTSFEKIGKQHGLNFPLRFPTFTAEVNFLATLALLNGFSGYRTEFHQATGMGAYQNIVRLMMGLYISGSDAQDKMVGVKSLTAKGMSEITETRIVELLGVSVHEEKPHETLVGVTVGTRGGPMLNVVQLIVTTLNNVGKTLLSKKFESLGSYVVSLLQQVKTKEQLKNDDVKATDFLVKCIAETFAEFRDTHIFTQPNKDNPDSTINVHQVYLFKRIFFLLHSLYLRFGTNEDWKLPNTYKTLPMFVDNVLPTLCVWFNLINVPKIDTFSDKKRMIMMKNLIDWMQTQHCNSNLTRENLANLQNNISGPILTKDETYAIRASCLHVGQVMVERAKFLAEQSNFNTITPLQSHHNHKDGGVQQFNLEWLLDFNEVDLDGYLWALAKHDQDLRKIPRFVFPCIHF</sequence>
<dbReference type="Proteomes" id="UP001294444">
    <property type="component" value="Unassembled WGS sequence"/>
</dbReference>
<accession>A0AAJ5C819</accession>
<organism evidence="2 3">
    <name type="scientific">Melanopsichium pennsylvanicum</name>
    <dbReference type="NCBI Taxonomy" id="63383"/>
    <lineage>
        <taxon>Eukaryota</taxon>
        <taxon>Fungi</taxon>
        <taxon>Dikarya</taxon>
        <taxon>Basidiomycota</taxon>
        <taxon>Ustilaginomycotina</taxon>
        <taxon>Ustilaginomycetes</taxon>
        <taxon>Ustilaginales</taxon>
        <taxon>Ustilaginaceae</taxon>
        <taxon>Melanopsichium</taxon>
    </lineage>
</organism>
<dbReference type="AlphaFoldDB" id="A0AAJ5C819"/>